<sequence length="146" mass="16387">MTFFRRFGSWQEAVDRAGFEPRDQKTELTTEELIDALHALAAELGESPTTTQMNDHGRHWSKVYRDRFGSWDDALDAAGLEPINSRANRRVPDDELLAALERLAEKQGDTPTMADMAAKGPYSPTTYQRHFGSWNAALDAADLDSE</sequence>
<dbReference type="Proteomes" id="UP000218083">
    <property type="component" value="Unassembled WGS sequence"/>
</dbReference>
<dbReference type="Pfam" id="PF18780">
    <property type="entry name" value="HNH_repeat"/>
    <property type="match status" value="2"/>
</dbReference>
<protein>
    <submittedName>
        <fullName evidence="1">Uncharacterized protein</fullName>
    </submittedName>
</protein>
<reference evidence="1 2" key="1">
    <citation type="submission" date="2017-08" db="EMBL/GenBank/DDBJ databases">
        <title>The strain WRN001 was isolated from Binhai saline alkaline soil, Tianjin, China.</title>
        <authorList>
            <person name="Liu D."/>
            <person name="Zhang G."/>
        </authorList>
    </citation>
    <scope>NUCLEOTIDE SEQUENCE [LARGE SCALE GENOMIC DNA]</scope>
    <source>
        <strain evidence="1 2">WN019</strain>
    </source>
</reference>
<comment type="caution">
    <text evidence="1">The sequence shown here is derived from an EMBL/GenBank/DDBJ whole genome shotgun (WGS) entry which is preliminary data.</text>
</comment>
<name>A0A2A2FJK0_9EURY</name>
<evidence type="ECO:0000313" key="1">
    <source>
        <dbReference type="EMBL" id="PAU84934.1"/>
    </source>
</evidence>
<keyword evidence="2" id="KW-1185">Reference proteome</keyword>
<organism evidence="1 2">
    <name type="scientific">Halorubrum salipaludis</name>
    <dbReference type="NCBI Taxonomy" id="2032630"/>
    <lineage>
        <taxon>Archaea</taxon>
        <taxon>Methanobacteriati</taxon>
        <taxon>Methanobacteriota</taxon>
        <taxon>Stenosarchaea group</taxon>
        <taxon>Halobacteria</taxon>
        <taxon>Halobacteriales</taxon>
        <taxon>Haloferacaceae</taxon>
        <taxon>Halorubrum</taxon>
    </lineage>
</organism>
<dbReference type="InterPro" id="IPR041025">
    <property type="entry name" value="HNH_repeat"/>
</dbReference>
<dbReference type="EMBL" id="NSKC01000002">
    <property type="protein sequence ID" value="PAU84934.1"/>
    <property type="molecule type" value="Genomic_DNA"/>
</dbReference>
<evidence type="ECO:0000313" key="2">
    <source>
        <dbReference type="Proteomes" id="UP000218083"/>
    </source>
</evidence>
<accession>A0A2A2FJK0</accession>
<proteinExistence type="predicted"/>
<gene>
    <name evidence="1" type="ORF">CK500_05345</name>
</gene>
<dbReference type="AlphaFoldDB" id="A0A2A2FJK0"/>